<feature type="signal peptide" evidence="1">
    <location>
        <begin position="1"/>
        <end position="23"/>
    </location>
</feature>
<dbReference type="AlphaFoldDB" id="A0A4V1EIC1"/>
<organism evidence="2 3">
    <name type="scientific">Trinickia violacea</name>
    <dbReference type="NCBI Taxonomy" id="2571746"/>
    <lineage>
        <taxon>Bacteria</taxon>
        <taxon>Pseudomonadati</taxon>
        <taxon>Pseudomonadota</taxon>
        <taxon>Betaproteobacteria</taxon>
        <taxon>Burkholderiales</taxon>
        <taxon>Burkholderiaceae</taxon>
        <taxon>Trinickia</taxon>
    </lineage>
</organism>
<dbReference type="RefSeq" id="WP_137336020.1">
    <property type="nucleotide sequence ID" value="NZ_CP040078.1"/>
</dbReference>
<dbReference type="Proteomes" id="UP000298656">
    <property type="component" value="Chromosome 2"/>
</dbReference>
<dbReference type="EMBL" id="CP040078">
    <property type="protein sequence ID" value="QCP53250.1"/>
    <property type="molecule type" value="Genomic_DNA"/>
</dbReference>
<keyword evidence="3" id="KW-1185">Reference proteome</keyword>
<dbReference type="OrthoDB" id="7561239at2"/>
<evidence type="ECO:0000313" key="3">
    <source>
        <dbReference type="Proteomes" id="UP000298656"/>
    </source>
</evidence>
<reference evidence="2 3" key="1">
    <citation type="submission" date="2019-05" db="EMBL/GenBank/DDBJ databases">
        <title>Burkholderia sp. DHOD12, isolated from subtropical forest soil.</title>
        <authorList>
            <person name="Gao Z.-H."/>
            <person name="Qiu L.-H."/>
        </authorList>
    </citation>
    <scope>NUCLEOTIDE SEQUENCE [LARGE SCALE GENOMIC DNA]</scope>
    <source>
        <strain evidence="2 3">DHOD12</strain>
    </source>
</reference>
<keyword evidence="1" id="KW-0732">Signal</keyword>
<evidence type="ECO:0000256" key="1">
    <source>
        <dbReference type="SAM" id="SignalP"/>
    </source>
</evidence>
<proteinExistence type="predicted"/>
<name>A0A4V1EIC1_9BURK</name>
<dbReference type="KEGG" id="tvl:FAZ95_29745"/>
<feature type="chain" id="PRO_5020701993" evidence="1">
    <location>
        <begin position="24"/>
        <end position="152"/>
    </location>
</feature>
<dbReference type="InterPro" id="IPR021267">
    <property type="entry name" value="DUF2844"/>
</dbReference>
<sequence length="152" mass="15226">MRITRIAACAATVAFCFTSTAYAALGGSPSTPANLHPTASASVATQAGSGYSVNVTTFSDGLVVREYVANGAVFGVSWSGPSMPDLTVLFGSYYAPLQQGASDYRKANGGLSMVIVNQAGLVAQVGGRAGAFSGHAYLPNALPSGVAASAIQ</sequence>
<dbReference type="Pfam" id="PF11005">
    <property type="entry name" value="DUF2844"/>
    <property type="match status" value="1"/>
</dbReference>
<evidence type="ECO:0000313" key="2">
    <source>
        <dbReference type="EMBL" id="QCP53250.1"/>
    </source>
</evidence>
<accession>A0A4V1EIC1</accession>
<protein>
    <submittedName>
        <fullName evidence="2">DUF2844 domain-containing protein</fullName>
    </submittedName>
</protein>
<gene>
    <name evidence="2" type="ORF">FAZ95_29745</name>
</gene>